<proteinExistence type="predicted"/>
<dbReference type="PANTHER" id="PTHR33480">
    <property type="entry name" value="SET DOMAIN-CONTAINING PROTEIN-RELATED"/>
    <property type="match status" value="1"/>
</dbReference>
<feature type="region of interest" description="Disordered" evidence="2">
    <location>
        <begin position="700"/>
        <end position="737"/>
    </location>
</feature>
<feature type="compositionally biased region" description="Polar residues" evidence="2">
    <location>
        <begin position="125"/>
        <end position="139"/>
    </location>
</feature>
<dbReference type="Gene3D" id="1.10.443.10">
    <property type="entry name" value="Intergrase catalytic core"/>
    <property type="match status" value="1"/>
</dbReference>
<reference evidence="3 4" key="1">
    <citation type="submission" date="2023-03" db="EMBL/GenBank/DDBJ databases">
        <title>Genome insight into feeding habits of ladybird beetles.</title>
        <authorList>
            <person name="Li H.-S."/>
            <person name="Huang Y.-H."/>
            <person name="Pang H."/>
        </authorList>
    </citation>
    <scope>NUCLEOTIDE SEQUENCE [LARGE SCALE GENOMIC DNA]</scope>
    <source>
        <strain evidence="3">SYSU_2023b</strain>
        <tissue evidence="3">Whole body</tissue>
    </source>
</reference>
<accession>A0AAW1U5W6</accession>
<dbReference type="AlphaFoldDB" id="A0AAW1U5W6"/>
<dbReference type="GO" id="GO:0015074">
    <property type="term" value="P:DNA integration"/>
    <property type="evidence" value="ECO:0007669"/>
    <property type="project" value="InterPro"/>
</dbReference>
<dbReference type="InterPro" id="IPR011010">
    <property type="entry name" value="DNA_brk_join_enz"/>
</dbReference>
<evidence type="ECO:0000256" key="1">
    <source>
        <dbReference type="ARBA" id="ARBA00023172"/>
    </source>
</evidence>
<sequence length="868" mass="99865">MNSRTRKILALSTSILYGDKNESYETNLNDTISSNSSSIFKDHSSLNISNSDEMNKSNIEMSTVTPGNSSDITNCSKTINESANKDLTLTTNCDTISEVRISRNNDEESQNEKYNSDLVDEGQTEDTTTNNQESTSLEVDSTPADVNTKLLKLDKSNKGVKKHFCKYCKTMQTKFARHLENKHSDENEVRLFLSLPKKSSERLNIISNIRKTGDSLYNSYANYNKGDLIVVRRPQATKNRGPDHYIPCGHCNAMYSVLSLRAHYRNCNKMKTINQKNVLTTSRIKGFVNDKANNILRTRILPPMRNNVINEIVRNDELIIAFGNRLTQKYRSPHLFKMIRSRLRCLARFYQIFRKRQANIGPFENIFDPGNYNDVISSINEMAGLDEDSRHYRAPATAACIGGYLKKIALFLIGELIKKKNRPRLQDVKDFLQLLDDGLTYDILKTVNENQLEMKRNKNILLPSTNDINCLRNYLDERIKNHFEDLNIIFSKKSWTKLGGALLVALQLFNRRRVGEIERVKIQDFLQYKNIDHNEDNVSVAINNENYVRFLIRGKRGRGVPVLVDKYKLTCLKTFLKYRRKAGVPQKNPYLFGIEGANDTQHLEAGRLLHKYAHLCGAKNPERLKGTELRKHFATKCSTMDLEDIEVKDIADYMGHHRNIHLEHYRMPIVSKDIRMSRLLEKAQGVENGNKSKNICSERDSLQFSDEKNEDSFSSNTAEASYSTPKSKGKRKSWGAKEKQDVSKHAELYLKHFESPTISFCASIVDKCPSLKNRTPKSVKAFIMNEIKKQKLQILKPNLKKSRRGVKKYWTTEEKQKIMELFEKTLKNRKLPSLAMCKTAIAENNVLKDRTPEMIKAYLHNNMKKCNV</sequence>
<evidence type="ECO:0000313" key="3">
    <source>
        <dbReference type="EMBL" id="KAK9876330.1"/>
    </source>
</evidence>
<dbReference type="GO" id="GO:0003677">
    <property type="term" value="F:DNA binding"/>
    <property type="evidence" value="ECO:0007669"/>
    <property type="project" value="InterPro"/>
</dbReference>
<keyword evidence="4" id="KW-1185">Reference proteome</keyword>
<feature type="compositionally biased region" description="Polar residues" evidence="2">
    <location>
        <begin position="712"/>
        <end position="726"/>
    </location>
</feature>
<evidence type="ECO:0000256" key="2">
    <source>
        <dbReference type="SAM" id="MobiDB-lite"/>
    </source>
</evidence>
<dbReference type="GO" id="GO:0006310">
    <property type="term" value="P:DNA recombination"/>
    <property type="evidence" value="ECO:0007669"/>
    <property type="project" value="UniProtKB-KW"/>
</dbReference>
<dbReference type="SUPFAM" id="SSF56349">
    <property type="entry name" value="DNA breaking-rejoining enzymes"/>
    <property type="match status" value="1"/>
</dbReference>
<dbReference type="Proteomes" id="UP001431783">
    <property type="component" value="Unassembled WGS sequence"/>
</dbReference>
<evidence type="ECO:0000313" key="4">
    <source>
        <dbReference type="Proteomes" id="UP001431783"/>
    </source>
</evidence>
<dbReference type="InterPro" id="IPR013762">
    <property type="entry name" value="Integrase-like_cat_sf"/>
</dbReference>
<dbReference type="EMBL" id="JARQZJ010000036">
    <property type="protein sequence ID" value="KAK9876330.1"/>
    <property type="molecule type" value="Genomic_DNA"/>
</dbReference>
<dbReference type="PANTHER" id="PTHR33480:SF1">
    <property type="entry name" value="TYR RECOMBINASE DOMAIN-CONTAINING PROTEIN"/>
    <property type="match status" value="1"/>
</dbReference>
<keyword evidence="1" id="KW-0233">DNA recombination</keyword>
<name>A0AAW1U5W6_9CUCU</name>
<feature type="compositionally biased region" description="Basic and acidic residues" evidence="2">
    <location>
        <begin position="101"/>
        <end position="115"/>
    </location>
</feature>
<comment type="caution">
    <text evidence="3">The sequence shown here is derived from an EMBL/GenBank/DDBJ whole genome shotgun (WGS) entry which is preliminary data.</text>
</comment>
<organism evidence="3 4">
    <name type="scientific">Henosepilachna vigintioctopunctata</name>
    <dbReference type="NCBI Taxonomy" id="420089"/>
    <lineage>
        <taxon>Eukaryota</taxon>
        <taxon>Metazoa</taxon>
        <taxon>Ecdysozoa</taxon>
        <taxon>Arthropoda</taxon>
        <taxon>Hexapoda</taxon>
        <taxon>Insecta</taxon>
        <taxon>Pterygota</taxon>
        <taxon>Neoptera</taxon>
        <taxon>Endopterygota</taxon>
        <taxon>Coleoptera</taxon>
        <taxon>Polyphaga</taxon>
        <taxon>Cucujiformia</taxon>
        <taxon>Coccinelloidea</taxon>
        <taxon>Coccinellidae</taxon>
        <taxon>Epilachninae</taxon>
        <taxon>Epilachnini</taxon>
        <taxon>Henosepilachna</taxon>
    </lineage>
</organism>
<feature type="region of interest" description="Disordered" evidence="2">
    <location>
        <begin position="101"/>
        <end position="140"/>
    </location>
</feature>
<feature type="compositionally biased region" description="Basic and acidic residues" evidence="2">
    <location>
        <begin position="700"/>
        <end position="711"/>
    </location>
</feature>
<protein>
    <submittedName>
        <fullName evidence="3">Uncharacterized protein</fullName>
    </submittedName>
</protein>
<gene>
    <name evidence="3" type="ORF">WA026_012630</name>
</gene>